<organism evidence="2 3">
    <name type="scientific">Austropuccinia psidii MF-1</name>
    <dbReference type="NCBI Taxonomy" id="1389203"/>
    <lineage>
        <taxon>Eukaryota</taxon>
        <taxon>Fungi</taxon>
        <taxon>Dikarya</taxon>
        <taxon>Basidiomycota</taxon>
        <taxon>Pucciniomycotina</taxon>
        <taxon>Pucciniomycetes</taxon>
        <taxon>Pucciniales</taxon>
        <taxon>Sphaerophragmiaceae</taxon>
        <taxon>Austropuccinia</taxon>
    </lineage>
</organism>
<gene>
    <name evidence="2" type="ORF">O181_086875</name>
</gene>
<comment type="caution">
    <text evidence="2">The sequence shown here is derived from an EMBL/GenBank/DDBJ whole genome shotgun (WGS) entry which is preliminary data.</text>
</comment>
<protein>
    <submittedName>
        <fullName evidence="2">Uncharacterized protein</fullName>
    </submittedName>
</protein>
<reference evidence="2" key="1">
    <citation type="submission" date="2021-03" db="EMBL/GenBank/DDBJ databases">
        <title>Draft genome sequence of rust myrtle Austropuccinia psidii MF-1, a brazilian biotype.</title>
        <authorList>
            <person name="Quecine M.C."/>
            <person name="Pachon D.M.R."/>
            <person name="Bonatelli M.L."/>
            <person name="Correr F.H."/>
            <person name="Franceschini L.M."/>
            <person name="Leite T.F."/>
            <person name="Margarido G.R.A."/>
            <person name="Almeida C.A."/>
            <person name="Ferrarezi J.A."/>
            <person name="Labate C.A."/>
        </authorList>
    </citation>
    <scope>NUCLEOTIDE SEQUENCE</scope>
    <source>
        <strain evidence="2">MF-1</strain>
    </source>
</reference>
<evidence type="ECO:0000313" key="2">
    <source>
        <dbReference type="EMBL" id="MBW0547160.1"/>
    </source>
</evidence>
<evidence type="ECO:0000313" key="3">
    <source>
        <dbReference type="Proteomes" id="UP000765509"/>
    </source>
</evidence>
<keyword evidence="3" id="KW-1185">Reference proteome</keyword>
<feature type="region of interest" description="Disordered" evidence="1">
    <location>
        <begin position="30"/>
        <end position="49"/>
    </location>
</feature>
<evidence type="ECO:0000256" key="1">
    <source>
        <dbReference type="SAM" id="MobiDB-lite"/>
    </source>
</evidence>
<accession>A0A9Q3P0T7</accession>
<proteinExistence type="predicted"/>
<sequence>MLLKAQTHFNTLRNVWVITPHGATQHMLMRPHPPPNETPTPPPNLRPHHNLRFRIPASSSSGLTILMLLQGPQVIPPTLPSPPLMTPCTHLILSAAYHPYTRGVPS</sequence>
<dbReference type="Proteomes" id="UP000765509">
    <property type="component" value="Unassembled WGS sequence"/>
</dbReference>
<name>A0A9Q3P0T7_9BASI</name>
<feature type="compositionally biased region" description="Pro residues" evidence="1">
    <location>
        <begin position="31"/>
        <end position="45"/>
    </location>
</feature>
<dbReference type="EMBL" id="AVOT02052222">
    <property type="protein sequence ID" value="MBW0547160.1"/>
    <property type="molecule type" value="Genomic_DNA"/>
</dbReference>
<dbReference type="AlphaFoldDB" id="A0A9Q3P0T7"/>